<protein>
    <submittedName>
        <fullName evidence="1">Uncharacterized protein</fullName>
    </submittedName>
</protein>
<sequence length="100" mass="11626">MDSTIERICNLDKLIFEALKQENYYTVYVLMWERTTALSSIDAKDNVKDAELCRLNDQTSQLSQLIQENITRIQHALDREIQFAKVRTSYAKNSLNHSAT</sequence>
<comment type="caution">
    <text evidence="1">The sequence shown here is derived from an EMBL/GenBank/DDBJ whole genome shotgun (WGS) entry which is preliminary data.</text>
</comment>
<dbReference type="EMBL" id="JALBUF010000004">
    <property type="protein sequence ID" value="MCI0183479.1"/>
    <property type="molecule type" value="Genomic_DNA"/>
</dbReference>
<dbReference type="Proteomes" id="UP001139263">
    <property type="component" value="Unassembled WGS sequence"/>
</dbReference>
<keyword evidence="2" id="KW-1185">Reference proteome</keyword>
<organism evidence="1 2">
    <name type="scientific">Sulfoacidibacillus ferrooxidans</name>
    <dbReference type="NCBI Taxonomy" id="2005001"/>
    <lineage>
        <taxon>Bacteria</taxon>
        <taxon>Bacillati</taxon>
        <taxon>Bacillota</taxon>
        <taxon>Bacilli</taxon>
        <taxon>Bacillales</taxon>
        <taxon>Alicyclobacillaceae</taxon>
        <taxon>Sulfoacidibacillus</taxon>
    </lineage>
</organism>
<evidence type="ECO:0000313" key="1">
    <source>
        <dbReference type="EMBL" id="MCI0183479.1"/>
    </source>
</evidence>
<evidence type="ECO:0000313" key="2">
    <source>
        <dbReference type="Proteomes" id="UP001139263"/>
    </source>
</evidence>
<accession>A0A9X1V910</accession>
<dbReference type="AlphaFoldDB" id="A0A9X1V910"/>
<gene>
    <name evidence="1" type="ORF">MM817_01756</name>
</gene>
<name>A0A9X1V910_9BACL</name>
<proteinExistence type="predicted"/>
<reference evidence="1" key="1">
    <citation type="submission" date="2022-03" db="EMBL/GenBank/DDBJ databases">
        <title>Draft Genome Sequence of Firmicute Strain S0AB, a Heterotrophic Iron/Sulfur-Oxidizing Extreme Acidophile.</title>
        <authorList>
            <person name="Vergara E."/>
            <person name="Pakostova E."/>
            <person name="Johnson D.B."/>
            <person name="Holmes D.S."/>
        </authorList>
    </citation>
    <scope>NUCLEOTIDE SEQUENCE</scope>
    <source>
        <strain evidence="1">S0AB</strain>
    </source>
</reference>
<dbReference type="RefSeq" id="WP_241713834.1">
    <property type="nucleotide sequence ID" value="NZ_JALBUF010000004.1"/>
</dbReference>